<keyword evidence="1" id="KW-0067">ATP-binding</keyword>
<dbReference type="EMBL" id="RCWJ01000001">
    <property type="protein sequence ID" value="RLQ85904.1"/>
    <property type="molecule type" value="Genomic_DNA"/>
</dbReference>
<name>A0A3L7J5U2_9MICO</name>
<evidence type="ECO:0000313" key="2">
    <source>
        <dbReference type="Proteomes" id="UP000282460"/>
    </source>
</evidence>
<dbReference type="Proteomes" id="UP000282460">
    <property type="component" value="Unassembled WGS sequence"/>
</dbReference>
<evidence type="ECO:0000313" key="1">
    <source>
        <dbReference type="EMBL" id="RLQ85904.1"/>
    </source>
</evidence>
<gene>
    <name evidence="1" type="ORF">D9V28_03350</name>
</gene>
<organism evidence="1 2">
    <name type="scientific">Mycetocola zhadangensis</name>
    <dbReference type="NCBI Taxonomy" id="1164595"/>
    <lineage>
        <taxon>Bacteria</taxon>
        <taxon>Bacillati</taxon>
        <taxon>Actinomycetota</taxon>
        <taxon>Actinomycetes</taxon>
        <taxon>Micrococcales</taxon>
        <taxon>Microbacteriaceae</taxon>
        <taxon>Mycetocola</taxon>
    </lineage>
</organism>
<keyword evidence="1" id="KW-0547">Nucleotide-binding</keyword>
<protein>
    <submittedName>
        <fullName evidence="1">ATP-binding protein</fullName>
    </submittedName>
</protein>
<keyword evidence="2" id="KW-1185">Reference proteome</keyword>
<dbReference type="NCBIfam" id="NF005115">
    <property type="entry name" value="PRK06547.1"/>
    <property type="match status" value="1"/>
</dbReference>
<sequence length="179" mass="19581">MDLAVAHILSRVDVQGADVLLIDGPSGAGKSTLADAIVENWPAAEKPTLIRMDDIYPGWGGLAAAGEHVRTRVLEPRSLNQNARWQRHDWTLDAPAEWHDVPSALPLLVEGCGVLTRASAALATVTVWLDADDAVRKERALARDDGAFDAHWDDWDQQFARFVRDEDPVSSAKLVLRAS</sequence>
<dbReference type="InterPro" id="IPR027417">
    <property type="entry name" value="P-loop_NTPase"/>
</dbReference>
<dbReference type="OrthoDB" id="3237545at2"/>
<dbReference type="AlphaFoldDB" id="A0A3L7J5U2"/>
<dbReference type="GO" id="GO:0005524">
    <property type="term" value="F:ATP binding"/>
    <property type="evidence" value="ECO:0007669"/>
    <property type="project" value="UniProtKB-KW"/>
</dbReference>
<proteinExistence type="predicted"/>
<dbReference type="RefSeq" id="WP_121658266.1">
    <property type="nucleotide sequence ID" value="NZ_BMEK01000001.1"/>
</dbReference>
<accession>A0A3L7J5U2</accession>
<dbReference type="SUPFAM" id="SSF52540">
    <property type="entry name" value="P-loop containing nucleoside triphosphate hydrolases"/>
    <property type="match status" value="1"/>
</dbReference>
<comment type="caution">
    <text evidence="1">The sequence shown here is derived from an EMBL/GenBank/DDBJ whole genome shotgun (WGS) entry which is preliminary data.</text>
</comment>
<dbReference type="Gene3D" id="3.40.50.300">
    <property type="entry name" value="P-loop containing nucleotide triphosphate hydrolases"/>
    <property type="match status" value="1"/>
</dbReference>
<reference evidence="1 2" key="1">
    <citation type="submission" date="2018-10" db="EMBL/GenBank/DDBJ databases">
        <authorList>
            <person name="Li J."/>
        </authorList>
    </citation>
    <scope>NUCLEOTIDE SEQUENCE [LARGE SCALE GENOMIC DNA]</scope>
    <source>
        <strain evidence="1 2">ZD1-4</strain>
    </source>
</reference>